<dbReference type="AlphaFoldDB" id="A0A1Y1KVU9"/>
<dbReference type="EMBL" id="GEZM01072513">
    <property type="protein sequence ID" value="JAV65492.1"/>
    <property type="molecule type" value="Transcribed_RNA"/>
</dbReference>
<evidence type="ECO:0000313" key="1">
    <source>
        <dbReference type="EMBL" id="JAV65492.1"/>
    </source>
</evidence>
<organism evidence="1">
    <name type="scientific">Photinus pyralis</name>
    <name type="common">Common eastern firefly</name>
    <name type="synonym">Lampyris pyralis</name>
    <dbReference type="NCBI Taxonomy" id="7054"/>
    <lineage>
        <taxon>Eukaryota</taxon>
        <taxon>Metazoa</taxon>
        <taxon>Ecdysozoa</taxon>
        <taxon>Arthropoda</taxon>
        <taxon>Hexapoda</taxon>
        <taxon>Insecta</taxon>
        <taxon>Pterygota</taxon>
        <taxon>Neoptera</taxon>
        <taxon>Endopterygota</taxon>
        <taxon>Coleoptera</taxon>
        <taxon>Polyphaga</taxon>
        <taxon>Elateriformia</taxon>
        <taxon>Elateroidea</taxon>
        <taxon>Lampyridae</taxon>
        <taxon>Lampyrinae</taxon>
        <taxon>Photinus</taxon>
    </lineage>
</organism>
<protein>
    <submittedName>
        <fullName evidence="1">Uncharacterized protein</fullName>
    </submittedName>
</protein>
<name>A0A1Y1KVU9_PHOPY</name>
<reference evidence="1" key="1">
    <citation type="journal article" date="2016" name="Sci. Rep.">
        <title>Molecular characterization of firefly nuptial gifts: a multi-omics approach sheds light on postcopulatory sexual selection.</title>
        <authorList>
            <person name="Al-Wathiqui N."/>
            <person name="Fallon T.R."/>
            <person name="South A."/>
            <person name="Weng J.K."/>
            <person name="Lewis S.M."/>
        </authorList>
    </citation>
    <scope>NUCLEOTIDE SEQUENCE</scope>
</reference>
<sequence>MARQRSVDGSLKTTPKKTDLQARAVDDLHVDSELTAAVIEDKDTDAATARLESSRQARPQVGLINDGQVLLDIASLSHGNNVATLHVQNTVLLEDGTEHGLNNDAGSGVGDEGGLLVQLLGEQVDTEVSVLASGIRGRNADNLARAALEHQEVAEADVVAGNGDGVGHIGATRLGRARTGLGHPNVLLDVHVDVVMVVVVRVRNLVGKLVDALAEGVVVTVLVVVTHVGLLLCLAEASRLNGLVRELDLLMNRSLNRSFLNGVLIDTDVLGLVLRASRSVYGGVIDGAETFTVFTLSNVNGGRVRALVSVDLNASVGILSTSWSEVFLHELLLLETGTAVTLFTETDLFFAEAVLAVLAMLSTRGEIDVGRVRRRVLILPSGWLLLLGELDVNLFVSLGGGLRLAVPISRGEDAEGDGDAGFKVQIGDFCWRERIGFSYNPP</sequence>
<proteinExistence type="predicted"/>
<accession>A0A1Y1KVU9</accession>